<keyword evidence="1" id="KW-0472">Membrane</keyword>
<evidence type="ECO:0000313" key="2">
    <source>
        <dbReference type="EMBL" id="NLS09426.1"/>
    </source>
</evidence>
<dbReference type="RefSeq" id="WP_168886922.1">
    <property type="nucleotide sequence ID" value="NZ_JABAHY010000003.1"/>
</dbReference>
<feature type="transmembrane region" description="Helical" evidence="1">
    <location>
        <begin position="117"/>
        <end position="135"/>
    </location>
</feature>
<sequence>MASDWLIVDLEAQLTESEPGHLVHAELHLGEHVYRASERIESLLDQPLRTGVPLAGSLAFEVPEGKISDMGDPAALQLGLNRQPDLDTVIEVGLIVAAFVLRSVLGRLKTSYPRATAPAVVYLETLWIFLAILAIEQYASTVSNWAQQRQAMVWLDTAQGWLVEHLYPVAWLWAVVTEFIGHLGAVLLPPSSRRKTPSTSSGTTKAISTAVSLHHRENWLFQPTSSLAGSKTREVLIS</sequence>
<name>A0A7X8TIK9_9MICC</name>
<feature type="transmembrane region" description="Helical" evidence="1">
    <location>
        <begin position="170"/>
        <end position="188"/>
    </location>
</feature>
<organism evidence="2 3">
    <name type="scientific">Nesterenkonia sedimenti</name>
    <dbReference type="NCBI Taxonomy" id="1463632"/>
    <lineage>
        <taxon>Bacteria</taxon>
        <taxon>Bacillati</taxon>
        <taxon>Actinomycetota</taxon>
        <taxon>Actinomycetes</taxon>
        <taxon>Micrococcales</taxon>
        <taxon>Micrococcaceae</taxon>
        <taxon>Nesterenkonia</taxon>
    </lineage>
</organism>
<accession>A0A7X8TIK9</accession>
<proteinExistence type="predicted"/>
<gene>
    <name evidence="2" type="ORF">HGQ17_05255</name>
</gene>
<dbReference type="Proteomes" id="UP000523139">
    <property type="component" value="Unassembled WGS sequence"/>
</dbReference>
<reference evidence="2 3" key="1">
    <citation type="submission" date="2020-04" db="EMBL/GenBank/DDBJ databases">
        <title>Nesterenkonia sp. nov., isolated from marine sediment.</title>
        <authorList>
            <person name="Zhang G."/>
        </authorList>
    </citation>
    <scope>NUCLEOTIDE SEQUENCE [LARGE SCALE GENOMIC DNA]</scope>
    <source>
        <strain evidence="2 3">MY13</strain>
    </source>
</reference>
<dbReference type="AlphaFoldDB" id="A0A7X8TIK9"/>
<keyword evidence="1" id="KW-0812">Transmembrane</keyword>
<comment type="caution">
    <text evidence="2">The sequence shown here is derived from an EMBL/GenBank/DDBJ whole genome shotgun (WGS) entry which is preliminary data.</text>
</comment>
<keyword evidence="3" id="KW-1185">Reference proteome</keyword>
<feature type="transmembrane region" description="Helical" evidence="1">
    <location>
        <begin position="88"/>
        <end position="105"/>
    </location>
</feature>
<dbReference type="EMBL" id="JABAHY010000003">
    <property type="protein sequence ID" value="NLS09426.1"/>
    <property type="molecule type" value="Genomic_DNA"/>
</dbReference>
<keyword evidence="1" id="KW-1133">Transmembrane helix</keyword>
<evidence type="ECO:0000313" key="3">
    <source>
        <dbReference type="Proteomes" id="UP000523139"/>
    </source>
</evidence>
<protein>
    <submittedName>
        <fullName evidence="2">Uncharacterized protein</fullName>
    </submittedName>
</protein>
<evidence type="ECO:0000256" key="1">
    <source>
        <dbReference type="SAM" id="Phobius"/>
    </source>
</evidence>